<evidence type="ECO:0000313" key="3">
    <source>
        <dbReference type="Proteomes" id="UP000251243"/>
    </source>
</evidence>
<sequence>MRPPTHHGKARDAQRPRRRKPPMSTDNPADKPADKPAETPSTPPWGDDFDAARAWDTITKLRGIESELKAKVAELETAAEAMVPKADLDAAIARAETAEGNVKAKTREAILAKAELPDDLHAFVTAEDEEGIAEQVSKLKAALTPKAPEADKGDKPGEGDPADTDKGTPPAKSSRPAPGLKPGHGGDDPVAFDPDAVVAAIRS</sequence>
<gene>
    <name evidence="2" type="primary">5</name>
    <name evidence="2" type="ORF">SEA_ZETA1847_5</name>
</gene>
<dbReference type="RefSeq" id="YP_009803128.1">
    <property type="nucleotide sequence ID" value="NC_047992.1"/>
</dbReference>
<dbReference type="Proteomes" id="UP000251243">
    <property type="component" value="Segment"/>
</dbReference>
<dbReference type="EMBL" id="MH271320">
    <property type="protein sequence ID" value="AWY06639.1"/>
    <property type="molecule type" value="Genomic_DNA"/>
</dbReference>
<proteinExistence type="predicted"/>
<feature type="region of interest" description="Disordered" evidence="1">
    <location>
        <begin position="142"/>
        <end position="194"/>
    </location>
</feature>
<feature type="compositionally biased region" description="Basic and acidic residues" evidence="1">
    <location>
        <begin position="28"/>
        <end position="37"/>
    </location>
</feature>
<dbReference type="KEGG" id="vg:54993688"/>
<evidence type="ECO:0000256" key="1">
    <source>
        <dbReference type="SAM" id="MobiDB-lite"/>
    </source>
</evidence>
<name>A0A2Z4Q9X1_9CAUD</name>
<feature type="region of interest" description="Disordered" evidence="1">
    <location>
        <begin position="1"/>
        <end position="50"/>
    </location>
</feature>
<reference evidence="3" key="1">
    <citation type="submission" date="2018-04" db="EMBL/GenBank/DDBJ databases">
        <authorList>
            <person name="Go L.Y."/>
            <person name="Mitchell J.A."/>
        </authorList>
    </citation>
    <scope>NUCLEOTIDE SEQUENCE [LARGE SCALE GENOMIC DNA]</scope>
</reference>
<protein>
    <submittedName>
        <fullName evidence="2">Scaffolding protein</fullName>
    </submittedName>
</protein>
<evidence type="ECO:0000313" key="2">
    <source>
        <dbReference type="EMBL" id="AWY06639.1"/>
    </source>
</evidence>
<feature type="compositionally biased region" description="Basic and acidic residues" evidence="1">
    <location>
        <begin position="148"/>
        <end position="166"/>
    </location>
</feature>
<keyword evidence="3" id="KW-1185">Reference proteome</keyword>
<accession>A0A2Z4Q9X1</accession>
<organism evidence="2 3">
    <name type="scientific">Microbacterium phage Zeta1847</name>
    <dbReference type="NCBI Taxonomy" id="2201444"/>
    <lineage>
        <taxon>Viruses</taxon>
        <taxon>Duplodnaviria</taxon>
        <taxon>Heunggongvirae</taxon>
        <taxon>Uroviricota</taxon>
        <taxon>Caudoviricetes</taxon>
        <taxon>Casidaviridae</taxon>
        <taxon>Zetavirus</taxon>
        <taxon>Zetavirus zeta1847</taxon>
    </lineage>
</organism>
<dbReference type="GeneID" id="54993688"/>